<gene>
    <name evidence="2" type="ORF">GLV81_01340</name>
</gene>
<dbReference type="RefSeq" id="WP_157476150.1">
    <property type="nucleotide sequence ID" value="NZ_CP046566.1"/>
</dbReference>
<keyword evidence="1" id="KW-1133">Transmembrane helix</keyword>
<dbReference type="AlphaFoldDB" id="A0A6I6GWA0"/>
<keyword evidence="1" id="KW-0472">Membrane</keyword>
<evidence type="ECO:0000313" key="3">
    <source>
        <dbReference type="Proteomes" id="UP000426027"/>
    </source>
</evidence>
<reference evidence="2 3" key="1">
    <citation type="submission" date="2019-11" db="EMBL/GenBank/DDBJ databases">
        <authorList>
            <person name="Im W.T."/>
        </authorList>
    </citation>
    <scope>NUCLEOTIDE SEQUENCE [LARGE SCALE GENOMIC DNA]</scope>
    <source>
        <strain evidence="2 3">SB-02</strain>
    </source>
</reference>
<keyword evidence="1" id="KW-0812">Transmembrane</keyword>
<name>A0A6I6GWA0_9BACT</name>
<dbReference type="Proteomes" id="UP000426027">
    <property type="component" value="Chromosome"/>
</dbReference>
<sequence>MEQYVEEVAKKSTGKHWALFFFWTIAMMVLMFSPYGQWFWLLLPFVVTEFAKAMDLL</sequence>
<dbReference type="KEGG" id="fls:GLV81_01340"/>
<dbReference type="EMBL" id="CP046566">
    <property type="protein sequence ID" value="QGW26921.1"/>
    <property type="molecule type" value="Genomic_DNA"/>
</dbReference>
<accession>A0A6I6GWA0</accession>
<evidence type="ECO:0000313" key="2">
    <source>
        <dbReference type="EMBL" id="QGW26921.1"/>
    </source>
</evidence>
<keyword evidence="3" id="KW-1185">Reference proteome</keyword>
<proteinExistence type="predicted"/>
<feature type="transmembrane region" description="Helical" evidence="1">
    <location>
        <begin position="20"/>
        <end position="47"/>
    </location>
</feature>
<evidence type="ECO:0000256" key="1">
    <source>
        <dbReference type="SAM" id="Phobius"/>
    </source>
</evidence>
<protein>
    <submittedName>
        <fullName evidence="2">Uncharacterized protein</fullName>
    </submittedName>
</protein>
<organism evidence="2 3">
    <name type="scientific">Phnomibacter ginsenosidimutans</name>
    <dbReference type="NCBI Taxonomy" id="2676868"/>
    <lineage>
        <taxon>Bacteria</taxon>
        <taxon>Pseudomonadati</taxon>
        <taxon>Bacteroidota</taxon>
        <taxon>Chitinophagia</taxon>
        <taxon>Chitinophagales</taxon>
        <taxon>Chitinophagaceae</taxon>
        <taxon>Phnomibacter</taxon>
    </lineage>
</organism>